<protein>
    <submittedName>
        <fullName evidence="2">Uncharacterized protein</fullName>
    </submittedName>
</protein>
<feature type="region of interest" description="Disordered" evidence="1">
    <location>
        <begin position="253"/>
        <end position="285"/>
    </location>
</feature>
<proteinExistence type="predicted"/>
<feature type="region of interest" description="Disordered" evidence="1">
    <location>
        <begin position="175"/>
        <end position="198"/>
    </location>
</feature>
<reference evidence="2 3" key="1">
    <citation type="submission" date="2018-04" db="EMBL/GenBank/DDBJ databases">
        <title>The genome of golden apple snail Pomacea canaliculata provides insight into stress tolerance and invasive adaptation.</title>
        <authorList>
            <person name="Liu C."/>
            <person name="Liu B."/>
            <person name="Ren Y."/>
            <person name="Zhang Y."/>
            <person name="Wang H."/>
            <person name="Li S."/>
            <person name="Jiang F."/>
            <person name="Yin L."/>
            <person name="Zhang G."/>
            <person name="Qian W."/>
            <person name="Fan W."/>
        </authorList>
    </citation>
    <scope>NUCLEOTIDE SEQUENCE [LARGE SCALE GENOMIC DNA]</scope>
    <source>
        <strain evidence="2">SZHN2017</strain>
        <tissue evidence="2">Muscle</tissue>
    </source>
</reference>
<dbReference type="AlphaFoldDB" id="A0A2T7PJW0"/>
<organism evidence="2 3">
    <name type="scientific">Pomacea canaliculata</name>
    <name type="common">Golden apple snail</name>
    <dbReference type="NCBI Taxonomy" id="400727"/>
    <lineage>
        <taxon>Eukaryota</taxon>
        <taxon>Metazoa</taxon>
        <taxon>Spiralia</taxon>
        <taxon>Lophotrochozoa</taxon>
        <taxon>Mollusca</taxon>
        <taxon>Gastropoda</taxon>
        <taxon>Caenogastropoda</taxon>
        <taxon>Architaenioglossa</taxon>
        <taxon>Ampullarioidea</taxon>
        <taxon>Ampullariidae</taxon>
        <taxon>Pomacea</taxon>
    </lineage>
</organism>
<keyword evidence="3" id="KW-1185">Reference proteome</keyword>
<name>A0A2T7PJW0_POMCA</name>
<sequence length="354" mass="37696">MNSFVSAGKQLKPQKAAPATGEKKRAIHHLTGFIETIAEGLSLEEVLPLSAVLINDINRFVAAGKQLKPQKAAPATGGKKEPFTISLGFIETIGEGTMLEEVLPLTKGKKRLHEEQPNHQKGAPSTVGKRIAIQHLAGFIQTVAESLTLEEVLPLSAILINDMNSFVSAGKQLKPQKAAPATGGKKEPFTISLATEPSKGGSIHRRKKIAIQHLAGFIQTVAESLTLEEVLPLSAILINDMNSFVSAGKQLKPQKAAPATGGKKEPFTISLATETSKGGSRHRRKKRAIHHLTGFIETIAEGLSLEEVLPLSAVLINDINRFVAAGKQLKPQKAAPATGGKKEPFTISLGSSKL</sequence>
<feature type="region of interest" description="Disordered" evidence="1">
    <location>
        <begin position="331"/>
        <end position="354"/>
    </location>
</feature>
<evidence type="ECO:0000313" key="2">
    <source>
        <dbReference type="EMBL" id="PVD33719.1"/>
    </source>
</evidence>
<dbReference type="Proteomes" id="UP000245119">
    <property type="component" value="Linkage Group LG3"/>
</dbReference>
<dbReference type="EMBL" id="PZQS01000003">
    <property type="protein sequence ID" value="PVD33719.1"/>
    <property type="molecule type" value="Genomic_DNA"/>
</dbReference>
<comment type="caution">
    <text evidence="2">The sequence shown here is derived from an EMBL/GenBank/DDBJ whole genome shotgun (WGS) entry which is preliminary data.</text>
</comment>
<gene>
    <name evidence="2" type="ORF">C0Q70_04979</name>
</gene>
<accession>A0A2T7PJW0</accession>
<feature type="region of interest" description="Disordered" evidence="1">
    <location>
        <begin position="1"/>
        <end position="23"/>
    </location>
</feature>
<evidence type="ECO:0000313" key="3">
    <source>
        <dbReference type="Proteomes" id="UP000245119"/>
    </source>
</evidence>
<evidence type="ECO:0000256" key="1">
    <source>
        <dbReference type="SAM" id="MobiDB-lite"/>
    </source>
</evidence>